<evidence type="ECO:0000256" key="3">
    <source>
        <dbReference type="ARBA" id="ARBA00022525"/>
    </source>
</evidence>
<name>A0A8H6JDY8_9PEZI</name>
<keyword evidence="7" id="KW-0325">Glycoprotein</keyword>
<dbReference type="PANTHER" id="PTHR31736">
    <property type="match status" value="1"/>
</dbReference>
<dbReference type="Gene3D" id="2.160.20.10">
    <property type="entry name" value="Single-stranded right-handed beta-helix, Pectin lyase-like"/>
    <property type="match status" value="1"/>
</dbReference>
<dbReference type="AlphaFoldDB" id="A0A8H6JDY8"/>
<sequence>MTNLHLQPATAGSATKDDVPAIVDAIKKCGNGGTIVIPRGKTYTIDSVLEFTGCANCDFQLEGTLKVSENFGYWNGKQSIFNLKKVKGVKIRSLLGSGLIDGNGQGSWDKYAADKNYDRPTLMYITGSSNVEVTGIRVLNPPSFGLSAAGGSDNVVFRDISLSAVSKSSNLPKNTDGFDIGPASHVIVQNVTVVNNDDCVALKAGADFVDIRDITCTGSHGLSIGSLGKTPGSTDFVKNIYVHNAIMKTSTKAAGIKVYPGGSNHGIATVSNVTWDGVVVDNTDYAFQVQTCYGESAEFCKANPPTAQISDIFVKNLSGTTSTKHKGMTANINCAPKGSCKIEFSNYKVKAGSGTATVACANNKDIKGVTCAAGASG</sequence>
<keyword evidence="10" id="KW-0961">Cell wall biogenesis/degradation</keyword>
<keyword evidence="3" id="KW-0964">Secreted</keyword>
<dbReference type="InterPro" id="IPR012334">
    <property type="entry name" value="Pectin_lyas_fold"/>
</dbReference>
<keyword evidence="5" id="KW-0677">Repeat</keyword>
<dbReference type="Pfam" id="PF00295">
    <property type="entry name" value="Glyco_hydro_28"/>
    <property type="match status" value="1"/>
</dbReference>
<comment type="caution">
    <text evidence="15">The sequence shown here is derived from an EMBL/GenBank/DDBJ whole genome shotgun (WGS) entry which is preliminary data.</text>
</comment>
<evidence type="ECO:0000256" key="13">
    <source>
        <dbReference type="PROSITE-ProRule" id="PRU10052"/>
    </source>
</evidence>
<dbReference type="GO" id="GO:0000272">
    <property type="term" value="P:polysaccharide catabolic process"/>
    <property type="evidence" value="ECO:0007669"/>
    <property type="project" value="UniProtKB-KW"/>
</dbReference>
<evidence type="ECO:0000256" key="12">
    <source>
        <dbReference type="ARBA" id="ARBA00037278"/>
    </source>
</evidence>
<dbReference type="PANTHER" id="PTHR31736:SF9">
    <property type="entry name" value="ENDO-XYLOGALACTURONAN HYDROLASE A-RELATED"/>
    <property type="match status" value="1"/>
</dbReference>
<dbReference type="GO" id="GO:0005576">
    <property type="term" value="C:extracellular region"/>
    <property type="evidence" value="ECO:0007669"/>
    <property type="project" value="UniProtKB-SubCell"/>
</dbReference>
<dbReference type="InterPro" id="IPR011050">
    <property type="entry name" value="Pectin_lyase_fold/virulence"/>
</dbReference>
<dbReference type="GO" id="GO:0004650">
    <property type="term" value="F:polygalacturonase activity"/>
    <property type="evidence" value="ECO:0007669"/>
    <property type="project" value="InterPro"/>
</dbReference>
<evidence type="ECO:0000256" key="5">
    <source>
        <dbReference type="ARBA" id="ARBA00022737"/>
    </source>
</evidence>
<evidence type="ECO:0000256" key="8">
    <source>
        <dbReference type="ARBA" id="ARBA00023277"/>
    </source>
</evidence>
<dbReference type="EMBL" id="WIGM01000834">
    <property type="protein sequence ID" value="KAF6810911.1"/>
    <property type="molecule type" value="Genomic_DNA"/>
</dbReference>
<evidence type="ECO:0000256" key="7">
    <source>
        <dbReference type="ARBA" id="ARBA00023180"/>
    </source>
</evidence>
<evidence type="ECO:0000256" key="2">
    <source>
        <dbReference type="ARBA" id="ARBA00008834"/>
    </source>
</evidence>
<comment type="function">
    <text evidence="12">Pectinolytic enzyme involved in the degradation of xylogalacturonan (xga), a galacturonan backbone heavily substituted with xylose, and which is one important component of the hairy regions of pectin. Activity requires a galacturonic acid backbone substituted with xylose.</text>
</comment>
<evidence type="ECO:0000256" key="4">
    <source>
        <dbReference type="ARBA" id="ARBA00022729"/>
    </source>
</evidence>
<dbReference type="InterPro" id="IPR000743">
    <property type="entry name" value="Glyco_hydro_28"/>
</dbReference>
<evidence type="ECO:0000313" key="16">
    <source>
        <dbReference type="Proteomes" id="UP000639643"/>
    </source>
</evidence>
<keyword evidence="11" id="KW-0624">Polysaccharide degradation</keyword>
<dbReference type="Proteomes" id="UP000639643">
    <property type="component" value="Unassembled WGS sequence"/>
</dbReference>
<keyword evidence="6 14" id="KW-0378">Hydrolase</keyword>
<keyword evidence="4" id="KW-0732">Signal</keyword>
<evidence type="ECO:0000256" key="14">
    <source>
        <dbReference type="RuleBase" id="RU361169"/>
    </source>
</evidence>
<feature type="active site" evidence="13">
    <location>
        <position position="220"/>
    </location>
</feature>
<comment type="subcellular location">
    <subcellularLocation>
        <location evidence="1">Secreted</location>
    </subcellularLocation>
</comment>
<evidence type="ECO:0000256" key="6">
    <source>
        <dbReference type="ARBA" id="ARBA00022801"/>
    </source>
</evidence>
<proteinExistence type="inferred from homology"/>
<accession>A0A8H6JDY8</accession>
<evidence type="ECO:0000256" key="11">
    <source>
        <dbReference type="ARBA" id="ARBA00023326"/>
    </source>
</evidence>
<comment type="similarity">
    <text evidence="2 14">Belongs to the glycosyl hydrolase 28 family.</text>
</comment>
<keyword evidence="16" id="KW-1185">Reference proteome</keyword>
<organism evidence="15 16">
    <name type="scientific">Colletotrichum musicola</name>
    <dbReference type="NCBI Taxonomy" id="2175873"/>
    <lineage>
        <taxon>Eukaryota</taxon>
        <taxon>Fungi</taxon>
        <taxon>Dikarya</taxon>
        <taxon>Ascomycota</taxon>
        <taxon>Pezizomycotina</taxon>
        <taxon>Sordariomycetes</taxon>
        <taxon>Hypocreomycetidae</taxon>
        <taxon>Glomerellales</taxon>
        <taxon>Glomerellaceae</taxon>
        <taxon>Colletotrichum</taxon>
        <taxon>Colletotrichum orchidearum species complex</taxon>
    </lineage>
</organism>
<protein>
    <submittedName>
        <fullName evidence="15">Extracellular exo-polygalacturonase</fullName>
    </submittedName>
</protein>
<dbReference type="OrthoDB" id="187139at2759"/>
<evidence type="ECO:0000256" key="9">
    <source>
        <dbReference type="ARBA" id="ARBA00023295"/>
    </source>
</evidence>
<dbReference type="PROSITE" id="PS00502">
    <property type="entry name" value="POLYGALACTURONASE"/>
    <property type="match status" value="1"/>
</dbReference>
<evidence type="ECO:0000313" key="15">
    <source>
        <dbReference type="EMBL" id="KAF6810911.1"/>
    </source>
</evidence>
<dbReference type="SUPFAM" id="SSF51126">
    <property type="entry name" value="Pectin lyase-like"/>
    <property type="match status" value="1"/>
</dbReference>
<evidence type="ECO:0000256" key="10">
    <source>
        <dbReference type="ARBA" id="ARBA00023316"/>
    </source>
</evidence>
<reference evidence="15" key="1">
    <citation type="journal article" date="2020" name="Phytopathology">
        <title>Genome Sequence Resources of Colletotrichum truncatum, C. plurivorum, C. musicola, and C. sojae: Four Species Pathogenic to Soybean (Glycine max).</title>
        <authorList>
            <person name="Rogerio F."/>
            <person name="Boufleur T.R."/>
            <person name="Ciampi-Guillardi M."/>
            <person name="Sukno S.A."/>
            <person name="Thon M.R."/>
            <person name="Massola Junior N.S."/>
            <person name="Baroncelli R."/>
        </authorList>
    </citation>
    <scope>NUCLEOTIDE SEQUENCE</scope>
    <source>
        <strain evidence="15">LFN0074</strain>
    </source>
</reference>
<dbReference type="GO" id="GO:0071555">
    <property type="term" value="P:cell wall organization"/>
    <property type="evidence" value="ECO:0007669"/>
    <property type="project" value="UniProtKB-KW"/>
</dbReference>
<keyword evidence="8" id="KW-0119">Carbohydrate metabolism</keyword>
<evidence type="ECO:0000256" key="1">
    <source>
        <dbReference type="ARBA" id="ARBA00004613"/>
    </source>
</evidence>
<gene>
    <name evidence="15" type="ORF">CMUS01_13368</name>
</gene>
<keyword evidence="9 14" id="KW-0326">Glycosidase</keyword>